<name>A0A246JCI9_9BURK</name>
<protein>
    <recommendedName>
        <fullName evidence="2">N-acetyltransferase domain-containing protein</fullName>
    </recommendedName>
</protein>
<dbReference type="InterPro" id="IPR016181">
    <property type="entry name" value="Acyl_CoA_acyltransferase"/>
</dbReference>
<dbReference type="AlphaFoldDB" id="A0A246JCI9"/>
<dbReference type="PANTHER" id="PTHR13947">
    <property type="entry name" value="GNAT FAMILY N-ACETYLTRANSFERASE"/>
    <property type="match status" value="1"/>
</dbReference>
<dbReference type="Proteomes" id="UP000197468">
    <property type="component" value="Unassembled WGS sequence"/>
</dbReference>
<evidence type="ECO:0000313" key="4">
    <source>
        <dbReference type="Proteomes" id="UP000197468"/>
    </source>
</evidence>
<accession>A0A246JCI9</accession>
<organism evidence="3 4">
    <name type="scientific">Roseateles aquatilis</name>
    <dbReference type="NCBI Taxonomy" id="431061"/>
    <lineage>
        <taxon>Bacteria</taxon>
        <taxon>Pseudomonadati</taxon>
        <taxon>Pseudomonadota</taxon>
        <taxon>Betaproteobacteria</taxon>
        <taxon>Burkholderiales</taxon>
        <taxon>Sphaerotilaceae</taxon>
        <taxon>Roseateles</taxon>
    </lineage>
</organism>
<dbReference type="PROSITE" id="PS51186">
    <property type="entry name" value="GNAT"/>
    <property type="match status" value="1"/>
</dbReference>
<dbReference type="InterPro" id="IPR050769">
    <property type="entry name" value="NAT_camello-type"/>
</dbReference>
<evidence type="ECO:0000259" key="2">
    <source>
        <dbReference type="PROSITE" id="PS51186"/>
    </source>
</evidence>
<dbReference type="Pfam" id="PF00583">
    <property type="entry name" value="Acetyltransf_1"/>
    <property type="match status" value="1"/>
</dbReference>
<dbReference type="EMBL" id="NIOF01000005">
    <property type="protein sequence ID" value="OWQ90382.1"/>
    <property type="molecule type" value="Genomic_DNA"/>
</dbReference>
<dbReference type="SUPFAM" id="SSF55729">
    <property type="entry name" value="Acyl-CoA N-acyltransferases (Nat)"/>
    <property type="match status" value="1"/>
</dbReference>
<reference evidence="3 4" key="1">
    <citation type="journal article" date="2008" name="Int. J. Syst. Evol. Microbiol.">
        <title>Description of Roseateles aquatilis sp. nov. and Roseateles terrae sp. nov., in the class Betaproteobacteria, and emended description of the genus Roseateles.</title>
        <authorList>
            <person name="Gomila M."/>
            <person name="Bowien B."/>
            <person name="Falsen E."/>
            <person name="Moore E.R."/>
            <person name="Lalucat J."/>
        </authorList>
    </citation>
    <scope>NUCLEOTIDE SEQUENCE [LARGE SCALE GENOMIC DNA]</scope>
    <source>
        <strain evidence="3 4">CCUG 48205</strain>
    </source>
</reference>
<dbReference type="PANTHER" id="PTHR13947:SF37">
    <property type="entry name" value="LD18367P"/>
    <property type="match status" value="1"/>
</dbReference>
<feature type="domain" description="N-acetyltransferase" evidence="2">
    <location>
        <begin position="15"/>
        <end position="171"/>
    </location>
</feature>
<sequence>MSANPAPVDADASGLVLRDPRPGDLGWVVHRHGVIYAQEYDWTLEFEAFVAGIVAKFVEDFDPASDRCWIAEKDGQVVGSVFVVRHDETTAKLRMLYVDKAARGLGLGRRLVEETMRFAREAGYRSMMLWTNSVLVDACKLYERTGFKLVAEEPHTSFGKELVGQTWTREL</sequence>
<keyword evidence="4" id="KW-1185">Reference proteome</keyword>
<dbReference type="RefSeq" id="WP_088385403.1">
    <property type="nucleotide sequence ID" value="NZ_NIOF01000005.1"/>
</dbReference>
<evidence type="ECO:0000313" key="3">
    <source>
        <dbReference type="EMBL" id="OWQ90382.1"/>
    </source>
</evidence>
<dbReference type="InterPro" id="IPR000182">
    <property type="entry name" value="GNAT_dom"/>
</dbReference>
<comment type="caution">
    <text evidence="3">The sequence shown here is derived from an EMBL/GenBank/DDBJ whole genome shotgun (WGS) entry which is preliminary data.</text>
</comment>
<evidence type="ECO:0000256" key="1">
    <source>
        <dbReference type="ARBA" id="ARBA00022679"/>
    </source>
</evidence>
<keyword evidence="1" id="KW-0808">Transferase</keyword>
<dbReference type="GO" id="GO:0008080">
    <property type="term" value="F:N-acetyltransferase activity"/>
    <property type="evidence" value="ECO:0007669"/>
    <property type="project" value="InterPro"/>
</dbReference>
<dbReference type="CDD" id="cd04301">
    <property type="entry name" value="NAT_SF"/>
    <property type="match status" value="1"/>
</dbReference>
<gene>
    <name evidence="3" type="ORF">CDN99_13580</name>
</gene>
<proteinExistence type="predicted"/>
<dbReference type="OrthoDB" id="273614at2"/>
<dbReference type="Gene3D" id="3.40.630.30">
    <property type="match status" value="1"/>
</dbReference>